<proteinExistence type="predicted"/>
<name>A0ACC2YQV1_9PEZI</name>
<keyword evidence="2" id="KW-1185">Reference proteome</keyword>
<comment type="caution">
    <text evidence="1">The sequence shown here is derived from an EMBL/GenBank/DDBJ whole genome shotgun (WGS) entry which is preliminary data.</text>
</comment>
<gene>
    <name evidence="1" type="ORF">H2199_007156</name>
</gene>
<dbReference type="Proteomes" id="UP001172680">
    <property type="component" value="Unassembled WGS sequence"/>
</dbReference>
<evidence type="ECO:0000313" key="1">
    <source>
        <dbReference type="EMBL" id="KAJ9637666.1"/>
    </source>
</evidence>
<protein>
    <submittedName>
        <fullName evidence="1">Uncharacterized protein</fullName>
    </submittedName>
</protein>
<dbReference type="EMBL" id="JAPDRP010000022">
    <property type="protein sequence ID" value="KAJ9637666.1"/>
    <property type="molecule type" value="Genomic_DNA"/>
</dbReference>
<accession>A0ACC2YQV1</accession>
<reference evidence="1" key="1">
    <citation type="submission" date="2022-10" db="EMBL/GenBank/DDBJ databases">
        <title>Culturing micro-colonial fungi from biological soil crusts in the Mojave desert and describing Neophaeococcomyces mojavensis, and introducing the new genera and species Taxawa tesnikishii.</title>
        <authorList>
            <person name="Kurbessoian T."/>
            <person name="Stajich J.E."/>
        </authorList>
    </citation>
    <scope>NUCLEOTIDE SEQUENCE</scope>
    <source>
        <strain evidence="1">JES_115</strain>
    </source>
</reference>
<organism evidence="1 2">
    <name type="scientific">Coniosporium tulheliwenetii</name>
    <dbReference type="NCBI Taxonomy" id="3383036"/>
    <lineage>
        <taxon>Eukaryota</taxon>
        <taxon>Fungi</taxon>
        <taxon>Dikarya</taxon>
        <taxon>Ascomycota</taxon>
        <taxon>Pezizomycotina</taxon>
        <taxon>Dothideomycetes</taxon>
        <taxon>Dothideomycetes incertae sedis</taxon>
        <taxon>Coniosporium</taxon>
    </lineage>
</organism>
<evidence type="ECO:0000313" key="2">
    <source>
        <dbReference type="Proteomes" id="UP001172680"/>
    </source>
</evidence>
<sequence>MADVAQKPAEILSTTPRPISRSQADLQKPRSNLKLATPRSVPPLQIDSNIRNAHVTLDVFSPVNHNGSYEFDRVIKAGGVLKRTRKTKSWKPIHIVLRPNLLSIYKDKEETKLRHQITLSELTAVARQKDPKRKAKHVFGLFSPSRNFHLSAESEQQAQEWVELIRSEARIDEEEEEMMVTSPGGARTSYQGFERHVNRENLVSSSSENEPLQRTSTIVPADLHSARQQPHGSMSYSGNEQGSFSDFSDTAGTGHLRDSTWSLPHISNTESTQADREYPATRPSMARNASQISGLGTMPDGERVVCQGWLHILKSKGGVRQWKHLWVVLRPRTLALYKNEEEYSANLIIPFPNIINAVDIDPVSRTKRHCMQILTEERNYRFSAPDEDSLARWLGALKSLLAKRKKPRCRGLLQLMRARALLRRYRSGELDTGVEDYQEMVNKNVCEQEFASFATETFLKRQRRFVKLPEDRLRRAERMVHLVAPPEQDAYWDAPPCLNPGSTTYNFDIRPDCSYWLSLARFNPDYTSELSRSVYVHKNWITCPYLTVEFKKHGGSPEQARAQAAAAGALALYNRYKLK</sequence>